<dbReference type="InterPro" id="IPR032382">
    <property type="entry name" value="AltA1"/>
</dbReference>
<dbReference type="Pfam" id="PF16541">
    <property type="entry name" value="AltA1"/>
    <property type="match status" value="1"/>
</dbReference>
<feature type="domain" description="AA1-like" evidence="6">
    <location>
        <begin position="19"/>
        <end position="144"/>
    </location>
</feature>
<keyword evidence="3" id="KW-0732">Signal</keyword>
<evidence type="ECO:0000256" key="4">
    <source>
        <dbReference type="ARBA" id="ARBA00023157"/>
    </source>
</evidence>
<dbReference type="Proteomes" id="UP000266272">
    <property type="component" value="Unassembled WGS sequence"/>
</dbReference>
<evidence type="ECO:0000256" key="3">
    <source>
        <dbReference type="ARBA" id="ARBA00022729"/>
    </source>
</evidence>
<keyword evidence="2" id="KW-0964">Secreted</keyword>
<dbReference type="OrthoDB" id="3928926at2759"/>
<evidence type="ECO:0000256" key="1">
    <source>
        <dbReference type="ARBA" id="ARBA00004613"/>
    </source>
</evidence>
<dbReference type="AlphaFoldDB" id="A0A395NBA9"/>
<dbReference type="Gene3D" id="2.40.350.20">
    <property type="match status" value="1"/>
</dbReference>
<comment type="subcellular location">
    <subcellularLocation>
        <location evidence="1">Secreted</location>
    </subcellularLocation>
</comment>
<name>A0A395NBA9_TRIAR</name>
<organism evidence="7 8">
    <name type="scientific">Trichoderma arundinaceum</name>
    <dbReference type="NCBI Taxonomy" id="490622"/>
    <lineage>
        <taxon>Eukaryota</taxon>
        <taxon>Fungi</taxon>
        <taxon>Dikarya</taxon>
        <taxon>Ascomycota</taxon>
        <taxon>Pezizomycotina</taxon>
        <taxon>Sordariomycetes</taxon>
        <taxon>Hypocreomycetidae</taxon>
        <taxon>Hypocreales</taxon>
        <taxon>Hypocreaceae</taxon>
        <taxon>Trichoderma</taxon>
    </lineage>
</organism>
<evidence type="ECO:0000259" key="6">
    <source>
        <dbReference type="PROSITE" id="PS51895"/>
    </source>
</evidence>
<protein>
    <submittedName>
        <fullName evidence="7">Major allergen alt</fullName>
    </submittedName>
</protein>
<proteinExistence type="predicted"/>
<keyword evidence="8" id="KW-1185">Reference proteome</keyword>
<dbReference type="GO" id="GO:0005576">
    <property type="term" value="C:extracellular region"/>
    <property type="evidence" value="ECO:0007669"/>
    <property type="project" value="UniProtKB-SubCell"/>
</dbReference>
<evidence type="ECO:0000313" key="8">
    <source>
        <dbReference type="Proteomes" id="UP000266272"/>
    </source>
</evidence>
<dbReference type="EMBL" id="PXOA01000655">
    <property type="protein sequence ID" value="RFU73386.1"/>
    <property type="molecule type" value="Genomic_DNA"/>
</dbReference>
<comment type="caution">
    <text evidence="7">The sequence shown here is derived from an EMBL/GenBank/DDBJ whole genome shotgun (WGS) entry which is preliminary data.</text>
</comment>
<keyword evidence="4" id="KW-1015">Disulfide bond</keyword>
<gene>
    <name evidence="7" type="ORF">TARUN_8869</name>
</gene>
<sequence>MRSETFAPLLALATSVLAGREERVKVSNLSVHKVGSPVGATIESISFRLSGDNAKDLECSASNFAFPEPIEMFPCGDSGYAFALFAGEDGVDFATMVYHDVGDLHADLRGHSNVDTLCDNSHGSGPADEICTQKNSVTFIIDGPVGSSPGDGAEL</sequence>
<dbReference type="PROSITE" id="PS51895">
    <property type="entry name" value="AA1"/>
    <property type="match status" value="1"/>
</dbReference>
<reference evidence="7 8" key="1">
    <citation type="journal article" date="2018" name="PLoS Pathog.">
        <title>Evolution of structural diversity of trichothecenes, a family of toxins produced by plant pathogenic and entomopathogenic fungi.</title>
        <authorList>
            <person name="Proctor R.H."/>
            <person name="McCormick S.P."/>
            <person name="Kim H.S."/>
            <person name="Cardoza R.E."/>
            <person name="Stanley A.M."/>
            <person name="Lindo L."/>
            <person name="Kelly A."/>
            <person name="Brown D.W."/>
            <person name="Lee T."/>
            <person name="Vaughan M.M."/>
            <person name="Alexander N.J."/>
            <person name="Busman M."/>
            <person name="Gutierrez S."/>
        </authorList>
    </citation>
    <scope>NUCLEOTIDE SEQUENCE [LARGE SCALE GENOMIC DNA]</scope>
    <source>
        <strain evidence="7 8">IBT 40837</strain>
    </source>
</reference>
<evidence type="ECO:0000256" key="5">
    <source>
        <dbReference type="PROSITE-ProRule" id="PRU01243"/>
    </source>
</evidence>
<evidence type="ECO:0000256" key="2">
    <source>
        <dbReference type="ARBA" id="ARBA00022525"/>
    </source>
</evidence>
<evidence type="ECO:0000313" key="7">
    <source>
        <dbReference type="EMBL" id="RFU73386.1"/>
    </source>
</evidence>
<accession>A0A395NBA9</accession>
<comment type="caution">
    <text evidence="5">Lacks conserved residue(s) required for the propagation of feature annotation.</text>
</comment>